<name>A0ACA9Y3I0_9ASCO</name>
<keyword evidence="2" id="KW-1185">Reference proteome</keyword>
<accession>A0ACA9Y3I0</accession>
<evidence type="ECO:0000313" key="2">
    <source>
        <dbReference type="Proteomes" id="UP001152531"/>
    </source>
</evidence>
<reference evidence="1" key="1">
    <citation type="submission" date="2022-06" db="EMBL/GenBank/DDBJ databases">
        <authorList>
            <person name="Legras J.-L."/>
            <person name="Devillers H."/>
            <person name="Grondin C."/>
        </authorList>
    </citation>
    <scope>NUCLEOTIDE SEQUENCE</scope>
    <source>
        <strain evidence="1">CLIB 1444</strain>
    </source>
</reference>
<sequence>MVDYHLVVLVHGLWGNPEHMKYLRSQIEAQANDKEQIYCYVTGSHSGFLTYDGIDVNGKRISDEILAVTKELSYEKDKVVKFSMVGYSLGGLISRYAVGYLHSQGYFEEIIPLNFTTFCTPHVGALNPGTSWGNKIFNFCVPYILAQTGTQMFLADGSKDRLPLLVWMSDSRSAFFKGLSSFKNKNLYANIINDKRTPYFTASISLQDPFKSMVNENASAYSLEFIEGYEPNVIDITKPIEFQSQEPQTTLERGRKSVGRKLNWFKIITKAILFTPVWFLWILGNSILQIIRNRKRVGEFLKANDISYLHHEQDAPVHNLESDISNNFKDTTDSFVESIFDAMNSDSYKNYHSYRTKASPSASTESLDSKLSLVNLKGQIEDFNLALVNLQKVVINNLNSLKWNKFPVLIRNTKQTHRAAIVRMPDPKFDEGKVVVRHFMNEVFEF</sequence>
<protein>
    <submittedName>
        <fullName evidence="1">Lipid droplet phospholipase 1</fullName>
    </submittedName>
</protein>
<dbReference type="EMBL" id="CALSDN010000002">
    <property type="protein sequence ID" value="CAH6719472.1"/>
    <property type="molecule type" value="Genomic_DNA"/>
</dbReference>
<comment type="caution">
    <text evidence="1">The sequence shown here is derived from an EMBL/GenBank/DDBJ whole genome shotgun (WGS) entry which is preliminary data.</text>
</comment>
<organism evidence="1 2">
    <name type="scientific">[Candida] jaroonii</name>
    <dbReference type="NCBI Taxonomy" id="467808"/>
    <lineage>
        <taxon>Eukaryota</taxon>
        <taxon>Fungi</taxon>
        <taxon>Dikarya</taxon>
        <taxon>Ascomycota</taxon>
        <taxon>Saccharomycotina</taxon>
        <taxon>Pichiomycetes</taxon>
        <taxon>Debaryomycetaceae</taxon>
        <taxon>Yamadazyma</taxon>
    </lineage>
</organism>
<proteinExistence type="predicted"/>
<gene>
    <name evidence="1" type="ORF">CLIB1444_02S09318</name>
</gene>
<dbReference type="Proteomes" id="UP001152531">
    <property type="component" value="Unassembled WGS sequence"/>
</dbReference>
<evidence type="ECO:0000313" key="1">
    <source>
        <dbReference type="EMBL" id="CAH6719472.1"/>
    </source>
</evidence>